<organism evidence="1 2">
    <name type="scientific">Paraburkholderia hiiakae</name>
    <dbReference type="NCBI Taxonomy" id="1081782"/>
    <lineage>
        <taxon>Bacteria</taxon>
        <taxon>Pseudomonadati</taxon>
        <taxon>Pseudomonadota</taxon>
        <taxon>Betaproteobacteria</taxon>
        <taxon>Burkholderiales</taxon>
        <taxon>Burkholderiaceae</taxon>
        <taxon>Paraburkholderia</taxon>
    </lineage>
</organism>
<protein>
    <recommendedName>
        <fullName evidence="3">HEXXH motif-containing protein</fullName>
    </recommendedName>
</protein>
<comment type="caution">
    <text evidence="1">The sequence shown here is derived from an EMBL/GenBank/DDBJ whole genome shotgun (WGS) entry which is preliminary data.</text>
</comment>
<evidence type="ECO:0000313" key="2">
    <source>
        <dbReference type="Proteomes" id="UP000656319"/>
    </source>
</evidence>
<evidence type="ECO:0008006" key="3">
    <source>
        <dbReference type="Google" id="ProtNLM"/>
    </source>
</evidence>
<sequence>MASDAVGFLHTEALALMSRLELVQPFALTDTMVPAAGLMPAAQSAIEAYLVDGRSRLREAVGEFIRWSSSAHARRVEPAVAQRRFTFLRLRFNVVLTHLDIFAHAISQRSEHRVGVWLSGMDMAAQDAIRLPGIYEPPPIICYLERGGGGAIRRARTRLPGGGHSPVAVIRMPRERMVGTGIASSLFHEVGHQAAALLDLATSLHETLGSLANQQRPEALAWQLWDRWLNEILADFWAIARVGIGSTLGLISIVTLPRVFVFRLSNDDPHPVPWLRVRLSCAIGAALFPDPQWQELERVWMTLYPKPAAMSGHGGLFDLLESTMPSLVTLIANHRPRRLKGRSLKEVLEVDRIAPWRLRQLWPALASSRRALFALTPCIALAAISQARSDQQIDPAQERELVGALLTHWALRGTLDMSLFCANAKGGTRRLAALA</sequence>
<name>A0ABM8P3T2_9BURK</name>
<dbReference type="RefSeq" id="WP_201699369.1">
    <property type="nucleotide sequence ID" value="NZ_CAJHCQ010000019.1"/>
</dbReference>
<gene>
    <name evidence="1" type="ORF">LMG27952_05837</name>
</gene>
<accession>A0ABM8P3T2</accession>
<proteinExistence type="predicted"/>
<reference evidence="1 2" key="1">
    <citation type="submission" date="2020-10" db="EMBL/GenBank/DDBJ databases">
        <authorList>
            <person name="Peeters C."/>
        </authorList>
    </citation>
    <scope>NUCLEOTIDE SEQUENCE [LARGE SCALE GENOMIC DNA]</scope>
    <source>
        <strain evidence="1 2">LMG 27952</strain>
    </source>
</reference>
<keyword evidence="2" id="KW-1185">Reference proteome</keyword>
<dbReference type="Proteomes" id="UP000656319">
    <property type="component" value="Unassembled WGS sequence"/>
</dbReference>
<dbReference type="EMBL" id="CAJHCQ010000019">
    <property type="protein sequence ID" value="CAD6555546.1"/>
    <property type="molecule type" value="Genomic_DNA"/>
</dbReference>
<evidence type="ECO:0000313" key="1">
    <source>
        <dbReference type="EMBL" id="CAD6555546.1"/>
    </source>
</evidence>